<keyword evidence="2" id="KW-1003">Cell membrane</keyword>
<feature type="transmembrane region" description="Helical" evidence="6">
    <location>
        <begin position="61"/>
        <end position="82"/>
    </location>
</feature>
<dbReference type="InterPro" id="IPR023845">
    <property type="entry name" value="DUF3817_TM"/>
</dbReference>
<keyword evidence="3 6" id="KW-0812">Transmembrane</keyword>
<sequence>MVTLVPAFTSRSPPPTEGAPVDIKTATALHRLRLISIPEALSFPALIIFGSILSRVSDIDFLMMPLGALHGGLFVIYVVLLLDVWSKTKWPLKRVAFFFLLCVLPFGGLYGDKLLKQYEADGVIAARARREGTVSA</sequence>
<dbReference type="PANTHER" id="PTHR40077:SF1">
    <property type="entry name" value="MEMBRANE PROTEIN"/>
    <property type="match status" value="1"/>
</dbReference>
<dbReference type="GO" id="GO:0005886">
    <property type="term" value="C:plasma membrane"/>
    <property type="evidence" value="ECO:0007669"/>
    <property type="project" value="UniProtKB-SubCell"/>
</dbReference>
<comment type="subcellular location">
    <subcellularLocation>
        <location evidence="1">Cell membrane</location>
        <topology evidence="1">Multi-pass membrane protein</topology>
    </subcellularLocation>
</comment>
<evidence type="ECO:0000259" key="7">
    <source>
        <dbReference type="Pfam" id="PF12823"/>
    </source>
</evidence>
<evidence type="ECO:0000256" key="4">
    <source>
        <dbReference type="ARBA" id="ARBA00022989"/>
    </source>
</evidence>
<dbReference type="PANTHER" id="PTHR40077">
    <property type="entry name" value="MEMBRANE PROTEIN-RELATED"/>
    <property type="match status" value="1"/>
</dbReference>
<proteinExistence type="predicted"/>
<dbReference type="EMBL" id="VIWW01000001">
    <property type="protein sequence ID" value="TWG05749.1"/>
    <property type="molecule type" value="Genomic_DNA"/>
</dbReference>
<dbReference type="Proteomes" id="UP000318186">
    <property type="component" value="Unassembled WGS sequence"/>
</dbReference>
<evidence type="ECO:0000256" key="3">
    <source>
        <dbReference type="ARBA" id="ARBA00022692"/>
    </source>
</evidence>
<dbReference type="AlphaFoldDB" id="A0A561V2A7"/>
<accession>A0A561V2A7</accession>
<reference evidence="8 9" key="1">
    <citation type="submission" date="2019-06" db="EMBL/GenBank/DDBJ databases">
        <title>Sequencing the genomes of 1000 actinobacteria strains.</title>
        <authorList>
            <person name="Klenk H.-P."/>
        </authorList>
    </citation>
    <scope>NUCLEOTIDE SEQUENCE [LARGE SCALE GENOMIC DNA]</scope>
    <source>
        <strain evidence="8 9">DSM 42059</strain>
    </source>
</reference>
<feature type="domain" description="DUF3817" evidence="7">
    <location>
        <begin position="29"/>
        <end position="115"/>
    </location>
</feature>
<evidence type="ECO:0000256" key="5">
    <source>
        <dbReference type="ARBA" id="ARBA00023136"/>
    </source>
</evidence>
<feature type="transmembrane region" description="Helical" evidence="6">
    <location>
        <begin position="94"/>
        <end position="111"/>
    </location>
</feature>
<evidence type="ECO:0000313" key="8">
    <source>
        <dbReference type="EMBL" id="TWG05749.1"/>
    </source>
</evidence>
<dbReference type="Pfam" id="PF12823">
    <property type="entry name" value="DUF3817"/>
    <property type="match status" value="1"/>
</dbReference>
<evidence type="ECO:0000256" key="2">
    <source>
        <dbReference type="ARBA" id="ARBA00022475"/>
    </source>
</evidence>
<gene>
    <name evidence="8" type="ORF">FHX80_114229</name>
</gene>
<evidence type="ECO:0000256" key="1">
    <source>
        <dbReference type="ARBA" id="ARBA00004651"/>
    </source>
</evidence>
<dbReference type="NCBIfam" id="TIGR03954">
    <property type="entry name" value="integ_memb_HG"/>
    <property type="match status" value="1"/>
</dbReference>
<evidence type="ECO:0000256" key="6">
    <source>
        <dbReference type="SAM" id="Phobius"/>
    </source>
</evidence>
<feature type="transmembrane region" description="Helical" evidence="6">
    <location>
        <begin position="34"/>
        <end position="54"/>
    </location>
</feature>
<keyword evidence="5 6" id="KW-0472">Membrane</keyword>
<evidence type="ECO:0000313" key="9">
    <source>
        <dbReference type="Proteomes" id="UP000318186"/>
    </source>
</evidence>
<name>A0A561V2A7_9ACTN</name>
<organism evidence="8 9">
    <name type="scientific">Streptomyces brevispora</name>
    <dbReference type="NCBI Taxonomy" id="887462"/>
    <lineage>
        <taxon>Bacteria</taxon>
        <taxon>Bacillati</taxon>
        <taxon>Actinomycetota</taxon>
        <taxon>Actinomycetes</taxon>
        <taxon>Kitasatosporales</taxon>
        <taxon>Streptomycetaceae</taxon>
        <taxon>Streptomyces</taxon>
    </lineage>
</organism>
<keyword evidence="4 6" id="KW-1133">Transmembrane helix</keyword>
<protein>
    <submittedName>
        <fullName evidence="8">Integral membrane protein</fullName>
    </submittedName>
</protein>
<comment type="caution">
    <text evidence="8">The sequence shown here is derived from an EMBL/GenBank/DDBJ whole genome shotgun (WGS) entry which is preliminary data.</text>
</comment>